<feature type="domain" description="Cell wall-active antibiotics response LiaF-like C-terminal" evidence="3">
    <location>
        <begin position="140"/>
        <end position="202"/>
    </location>
</feature>
<feature type="compositionally biased region" description="Basic and acidic residues" evidence="1">
    <location>
        <begin position="40"/>
        <end position="49"/>
    </location>
</feature>
<gene>
    <name evidence="4" type="ORF">IHE55_19120</name>
</gene>
<sequence>MSRPVAGGYADGVDDQQPVPLTKSPPERPVPSAPAGPADTDLRASDADRDRIADILRDAFAEGRLTPEEHAERIDAVYRARTQGELRPLVRDLPASVRPLPGPVPSGLPSAPAAGPATETLAAVFGGAVRKGRWRVTPRTRAVALFGGVEIDLTEAVFEQQEVVIDVFAAFGGVEVKVAENVSVRGAGTGIFGGFDVSNQEAVDPDAPVIVVRGLALFGGVEVRPVKGKRLRNLRAG</sequence>
<feature type="domain" description="DUF1707" evidence="2">
    <location>
        <begin position="42"/>
        <end position="94"/>
    </location>
</feature>
<dbReference type="InterPro" id="IPR024425">
    <property type="entry name" value="LiaF-like_C"/>
</dbReference>
<dbReference type="PANTHER" id="PTHR40763:SF4">
    <property type="entry name" value="DUF1707 DOMAIN-CONTAINING PROTEIN"/>
    <property type="match status" value="1"/>
</dbReference>
<accession>A0ABS0NNI5</accession>
<dbReference type="InterPro" id="IPR012551">
    <property type="entry name" value="DUF1707_SHOCT-like"/>
</dbReference>
<name>A0ABS0NNI5_9ACTN</name>
<evidence type="ECO:0000259" key="2">
    <source>
        <dbReference type="Pfam" id="PF08044"/>
    </source>
</evidence>
<dbReference type="PANTHER" id="PTHR40763">
    <property type="entry name" value="MEMBRANE PROTEIN-RELATED"/>
    <property type="match status" value="1"/>
</dbReference>
<dbReference type="Proteomes" id="UP000807371">
    <property type="component" value="Unassembled WGS sequence"/>
</dbReference>
<protein>
    <submittedName>
        <fullName evidence="4">DUF1707 and DUF2154 domain-containing protein</fullName>
    </submittedName>
</protein>
<organism evidence="4 5">
    <name type="scientific">Streptomyces pactum</name>
    <dbReference type="NCBI Taxonomy" id="68249"/>
    <lineage>
        <taxon>Bacteria</taxon>
        <taxon>Bacillati</taxon>
        <taxon>Actinomycetota</taxon>
        <taxon>Actinomycetes</taxon>
        <taxon>Kitasatosporales</taxon>
        <taxon>Streptomycetaceae</taxon>
        <taxon>Streptomyces</taxon>
    </lineage>
</organism>
<keyword evidence="5" id="KW-1185">Reference proteome</keyword>
<evidence type="ECO:0000313" key="5">
    <source>
        <dbReference type="Proteomes" id="UP000807371"/>
    </source>
</evidence>
<evidence type="ECO:0000313" key="4">
    <source>
        <dbReference type="EMBL" id="MBH5336765.1"/>
    </source>
</evidence>
<dbReference type="RefSeq" id="WP_197990133.1">
    <property type="nucleotide sequence ID" value="NZ_JACYXC010000001.1"/>
</dbReference>
<dbReference type="Pfam" id="PF09922">
    <property type="entry name" value="LiaF-like_C"/>
    <property type="match status" value="1"/>
</dbReference>
<comment type="caution">
    <text evidence="4">The sequence shown here is derived from an EMBL/GenBank/DDBJ whole genome shotgun (WGS) entry which is preliminary data.</text>
</comment>
<proteinExistence type="predicted"/>
<dbReference type="EMBL" id="JACYXC010000001">
    <property type="protein sequence ID" value="MBH5336765.1"/>
    <property type="molecule type" value="Genomic_DNA"/>
</dbReference>
<feature type="region of interest" description="Disordered" evidence="1">
    <location>
        <begin position="1"/>
        <end position="49"/>
    </location>
</feature>
<reference evidence="4 5" key="1">
    <citation type="submission" date="2020-09" db="EMBL/GenBank/DDBJ databases">
        <title>Biosynthesis of the nuclear factor of activated T cells inhibitor NFAT-133 and its congeners in Streptomyces pactum.</title>
        <authorList>
            <person name="Zhou W."/>
            <person name="Posri P."/>
            <person name="Abugrain M.E."/>
            <person name="Weisberg A.J."/>
            <person name="Chang J.H."/>
            <person name="Mahmud T."/>
        </authorList>
    </citation>
    <scope>NUCLEOTIDE SEQUENCE [LARGE SCALE GENOMIC DNA]</scope>
    <source>
        <strain evidence="4 5">ATCC 27456</strain>
    </source>
</reference>
<dbReference type="Pfam" id="PF08044">
    <property type="entry name" value="DUF1707"/>
    <property type="match status" value="1"/>
</dbReference>
<evidence type="ECO:0000259" key="3">
    <source>
        <dbReference type="Pfam" id="PF09922"/>
    </source>
</evidence>
<evidence type="ECO:0000256" key="1">
    <source>
        <dbReference type="SAM" id="MobiDB-lite"/>
    </source>
</evidence>